<dbReference type="PANTHER" id="PTHR33303:SF2">
    <property type="entry name" value="COA-BINDING DOMAIN-CONTAINING PROTEIN"/>
    <property type="match status" value="1"/>
</dbReference>
<dbReference type="Pfam" id="PF13380">
    <property type="entry name" value="CoA_binding_2"/>
    <property type="match status" value="1"/>
</dbReference>
<proteinExistence type="predicted"/>
<dbReference type="EMBL" id="CP050296">
    <property type="protein sequence ID" value="QND59893.1"/>
    <property type="molecule type" value="Genomic_DNA"/>
</dbReference>
<dbReference type="Gene3D" id="3.40.50.720">
    <property type="entry name" value="NAD(P)-binding Rossmann-like Domain"/>
    <property type="match status" value="1"/>
</dbReference>
<evidence type="ECO:0000313" key="2">
    <source>
        <dbReference type="EMBL" id="QND59893.1"/>
    </source>
</evidence>
<organism evidence="2 3">
    <name type="scientific">Mesorhizobium huakuii</name>
    <dbReference type="NCBI Taxonomy" id="28104"/>
    <lineage>
        <taxon>Bacteria</taxon>
        <taxon>Pseudomonadati</taxon>
        <taxon>Pseudomonadota</taxon>
        <taxon>Alphaproteobacteria</taxon>
        <taxon>Hyphomicrobiales</taxon>
        <taxon>Phyllobacteriaceae</taxon>
        <taxon>Mesorhizobium</taxon>
    </lineage>
</organism>
<dbReference type="PANTHER" id="PTHR33303">
    <property type="entry name" value="CYTOPLASMIC PROTEIN-RELATED"/>
    <property type="match status" value="1"/>
</dbReference>
<dbReference type="AlphaFoldDB" id="A0A7G6SZG1"/>
<name>A0A7G6SZG1_9HYPH</name>
<dbReference type="InterPro" id="IPR003781">
    <property type="entry name" value="CoA-bd"/>
</dbReference>
<gene>
    <name evidence="2" type="ORF">HB778_27545</name>
</gene>
<accession>A0A7G6SZG1</accession>
<dbReference type="SUPFAM" id="SSF51735">
    <property type="entry name" value="NAD(P)-binding Rossmann-fold domains"/>
    <property type="match status" value="1"/>
</dbReference>
<protein>
    <submittedName>
        <fullName evidence="2">CoA-binding protein</fullName>
    </submittedName>
</protein>
<feature type="domain" description="CoA-binding" evidence="1">
    <location>
        <begin position="14"/>
        <end position="111"/>
    </location>
</feature>
<dbReference type="RefSeq" id="WP_095201541.1">
    <property type="nucleotide sequence ID" value="NZ_CP050296.1"/>
</dbReference>
<dbReference type="InterPro" id="IPR036291">
    <property type="entry name" value="NAD(P)-bd_dom_sf"/>
</dbReference>
<reference evidence="3" key="1">
    <citation type="journal article" date="2020" name="Mol. Plant Microbe">
        <title>Rhizobial microsymbionts of the narrowly endemic Oxytropis species growing in Kamchatka are characterized by significant genetic diversity and possess a set of genes that are associated with T3SS and T6SS secretion systems and can affect the development of symbiosis.</title>
        <authorList>
            <person name="Safronova V."/>
            <person name="Guro P."/>
            <person name="Sazanova A."/>
            <person name="Kuznetsova I."/>
            <person name="Belimov A."/>
            <person name="Yakubov V."/>
            <person name="Chirak E."/>
            <person name="Afonin A."/>
            <person name="Gogolev Y."/>
            <person name="Andronov E."/>
            <person name="Tikhonovich I."/>
        </authorList>
    </citation>
    <scope>NUCLEOTIDE SEQUENCE [LARGE SCALE GENOMIC DNA]</scope>
    <source>
        <strain evidence="3">583</strain>
    </source>
</reference>
<dbReference type="SMART" id="SM00881">
    <property type="entry name" value="CoA_binding"/>
    <property type="match status" value="1"/>
</dbReference>
<evidence type="ECO:0000259" key="1">
    <source>
        <dbReference type="SMART" id="SM00881"/>
    </source>
</evidence>
<evidence type="ECO:0000313" key="3">
    <source>
        <dbReference type="Proteomes" id="UP000515465"/>
    </source>
</evidence>
<dbReference type="Proteomes" id="UP000515465">
    <property type="component" value="Chromosome"/>
</dbReference>
<sequence>MNHDAYDNTYIGGILNSVKTIAMVGASANDVRPSYFVLKYLLAKGFSVIPINPGQAGKEILGRMTYARLADIPEPIDMVDIFRAASAVPGIIDEVLRLDPLPKVVWMQLGVRHDEAAARAEAAGIKVVMNRCPKIEYGKLSGEIGWTGVNSGVLSSKKPLMRQGFQSFGVRQK</sequence>